<dbReference type="STRING" id="476652.DEAC_c16910"/>
<evidence type="ECO:0000259" key="1">
    <source>
        <dbReference type="Pfam" id="PF14301"/>
    </source>
</evidence>
<dbReference type="AlphaFoldDB" id="A0A0J1FSM3"/>
<dbReference type="EMBL" id="LDZY01000005">
    <property type="protein sequence ID" value="KLU66292.1"/>
    <property type="molecule type" value="Genomic_DNA"/>
</dbReference>
<accession>A0A0J1FSM3</accession>
<proteinExistence type="predicted"/>
<dbReference type="PATRIC" id="fig|476652.3.peg.1748"/>
<dbReference type="Pfam" id="PF14301">
    <property type="entry name" value="DUF4376"/>
    <property type="match status" value="1"/>
</dbReference>
<dbReference type="RefSeq" id="WP_053006333.1">
    <property type="nucleotide sequence ID" value="NZ_LDZY01000005.1"/>
</dbReference>
<protein>
    <recommendedName>
        <fullName evidence="1">DUF4376 domain-containing protein</fullName>
    </recommendedName>
</protein>
<keyword evidence="3" id="KW-1185">Reference proteome</keyword>
<gene>
    <name evidence="2" type="ORF">DEAC_c16910</name>
</gene>
<evidence type="ECO:0000313" key="2">
    <source>
        <dbReference type="EMBL" id="KLU66292.1"/>
    </source>
</evidence>
<reference evidence="2 3" key="1">
    <citation type="submission" date="2015-06" db="EMBL/GenBank/DDBJ databases">
        <title>Draft genome of the moderately acidophilic sulfate reducer Candidatus Desulfosporosinus acididurans strain M1.</title>
        <authorList>
            <person name="Poehlein A."/>
            <person name="Petzsch P."/>
            <person name="Johnson B.D."/>
            <person name="Schloemann M."/>
            <person name="Daniel R."/>
            <person name="Muehling M."/>
        </authorList>
    </citation>
    <scope>NUCLEOTIDE SEQUENCE [LARGE SCALE GENOMIC DNA]</scope>
    <source>
        <strain evidence="2 3">M1</strain>
    </source>
</reference>
<dbReference type="InterPro" id="IPR025484">
    <property type="entry name" value="DUF4376"/>
</dbReference>
<feature type="domain" description="DUF4376" evidence="1">
    <location>
        <begin position="97"/>
        <end position="209"/>
    </location>
</feature>
<comment type="caution">
    <text evidence="2">The sequence shown here is derived from an EMBL/GenBank/DDBJ whole genome shotgun (WGS) entry which is preliminary data.</text>
</comment>
<dbReference type="Proteomes" id="UP000036356">
    <property type="component" value="Unassembled WGS sequence"/>
</dbReference>
<evidence type="ECO:0000313" key="3">
    <source>
        <dbReference type="Proteomes" id="UP000036356"/>
    </source>
</evidence>
<name>A0A0J1FSM3_9FIRM</name>
<sequence length="213" mass="23742">MQIGRRIYYEIATGNVIVDTGERQGDVVETTEDQDFQMYAQLQKYQQSSVGVIQCDYGYQLSNFQSYPFHVDVTKNPIDQTAIVWDTSNPLGATLAQVQQAKIDQINDLYNQKLTAGFPSSATGTAYTFGYGATDQMKFMQLAIMVLNTIAVWPVSVPAKDGTLVSHTQDQYNQLVKDIAAFAQPLNDKQHSYINQVNACTTIDQVNAITVQF</sequence>
<organism evidence="2 3">
    <name type="scientific">Desulfosporosinus acididurans</name>
    <dbReference type="NCBI Taxonomy" id="476652"/>
    <lineage>
        <taxon>Bacteria</taxon>
        <taxon>Bacillati</taxon>
        <taxon>Bacillota</taxon>
        <taxon>Clostridia</taxon>
        <taxon>Eubacteriales</taxon>
        <taxon>Desulfitobacteriaceae</taxon>
        <taxon>Desulfosporosinus</taxon>
    </lineage>
</organism>